<dbReference type="InterPro" id="IPR003591">
    <property type="entry name" value="Leu-rich_rpt_typical-subtyp"/>
</dbReference>
<dbReference type="InterPro" id="IPR001611">
    <property type="entry name" value="Leu-rich_rpt"/>
</dbReference>
<evidence type="ECO:0000256" key="8">
    <source>
        <dbReference type="ARBA" id="ARBA00023180"/>
    </source>
</evidence>
<organism evidence="11">
    <name type="scientific">Oryza meridionalis</name>
    <dbReference type="NCBI Taxonomy" id="40149"/>
    <lineage>
        <taxon>Eukaryota</taxon>
        <taxon>Viridiplantae</taxon>
        <taxon>Streptophyta</taxon>
        <taxon>Embryophyta</taxon>
        <taxon>Tracheophyta</taxon>
        <taxon>Spermatophyta</taxon>
        <taxon>Magnoliopsida</taxon>
        <taxon>Liliopsida</taxon>
        <taxon>Poales</taxon>
        <taxon>Poaceae</taxon>
        <taxon>BOP clade</taxon>
        <taxon>Oryzoideae</taxon>
        <taxon>Oryzeae</taxon>
        <taxon>Oryzinae</taxon>
        <taxon>Oryza</taxon>
    </lineage>
</organism>
<evidence type="ECO:0000259" key="10">
    <source>
        <dbReference type="Pfam" id="PF08263"/>
    </source>
</evidence>
<evidence type="ECO:0000256" key="9">
    <source>
        <dbReference type="SAM" id="SignalP"/>
    </source>
</evidence>
<comment type="subcellular location">
    <subcellularLocation>
        <location evidence="1">Cell membrane</location>
        <topology evidence="1">Single-pass type I membrane protein</topology>
    </subcellularLocation>
</comment>
<dbReference type="InterPro" id="IPR051502">
    <property type="entry name" value="RLP_Defense_Trigger"/>
</dbReference>
<evidence type="ECO:0000256" key="4">
    <source>
        <dbReference type="ARBA" id="ARBA00022692"/>
    </source>
</evidence>
<evidence type="ECO:0000313" key="12">
    <source>
        <dbReference type="Proteomes" id="UP000008021"/>
    </source>
</evidence>
<dbReference type="PANTHER" id="PTHR48062">
    <property type="entry name" value="RECEPTOR-LIKE PROTEIN 14"/>
    <property type="match status" value="1"/>
</dbReference>
<dbReference type="Pfam" id="PF08263">
    <property type="entry name" value="LRRNT_2"/>
    <property type="match status" value="1"/>
</dbReference>
<dbReference type="PRINTS" id="PR00019">
    <property type="entry name" value="LEURICHRPT"/>
</dbReference>
<dbReference type="eggNOG" id="KOG0619">
    <property type="taxonomic scope" value="Eukaryota"/>
</dbReference>
<keyword evidence="6" id="KW-1133">Transmembrane helix</keyword>
<keyword evidence="9" id="KW-0732">Signal</keyword>
<dbReference type="Gene3D" id="3.80.10.10">
    <property type="entry name" value="Ribonuclease Inhibitor"/>
    <property type="match status" value="2"/>
</dbReference>
<protein>
    <recommendedName>
        <fullName evidence="10">Leucine-rich repeat-containing N-terminal plant-type domain-containing protein</fullName>
    </recommendedName>
</protein>
<dbReference type="STRING" id="40149.A0A0E0DJ54"/>
<evidence type="ECO:0000256" key="7">
    <source>
        <dbReference type="ARBA" id="ARBA00023136"/>
    </source>
</evidence>
<keyword evidence="12" id="KW-1185">Reference proteome</keyword>
<accession>A0A0E0DJ54</accession>
<reference evidence="11" key="1">
    <citation type="submission" date="2015-04" db="UniProtKB">
        <authorList>
            <consortium name="EnsemblPlants"/>
        </authorList>
    </citation>
    <scope>IDENTIFICATION</scope>
</reference>
<dbReference type="GO" id="GO:0005886">
    <property type="term" value="C:plasma membrane"/>
    <property type="evidence" value="ECO:0007669"/>
    <property type="project" value="UniProtKB-SubCell"/>
</dbReference>
<dbReference type="AlphaFoldDB" id="A0A0E0DJ54"/>
<keyword evidence="5" id="KW-0677">Repeat</keyword>
<dbReference type="Proteomes" id="UP000008021">
    <property type="component" value="Chromosome 4"/>
</dbReference>
<dbReference type="Pfam" id="PF00560">
    <property type="entry name" value="LRR_1"/>
    <property type="match status" value="6"/>
</dbReference>
<dbReference type="EnsemblPlants" id="OMERI04G22800.1">
    <property type="protein sequence ID" value="OMERI04G22800.1"/>
    <property type="gene ID" value="OMERI04G22800"/>
</dbReference>
<keyword evidence="7" id="KW-0472">Membrane</keyword>
<dbReference type="InterPro" id="IPR013210">
    <property type="entry name" value="LRR_N_plant-typ"/>
</dbReference>
<keyword evidence="8" id="KW-0325">Glycoprotein</keyword>
<evidence type="ECO:0000256" key="6">
    <source>
        <dbReference type="ARBA" id="ARBA00022989"/>
    </source>
</evidence>
<evidence type="ECO:0000256" key="5">
    <source>
        <dbReference type="ARBA" id="ARBA00022737"/>
    </source>
</evidence>
<keyword evidence="3" id="KW-0433">Leucine-rich repeat</keyword>
<evidence type="ECO:0000256" key="2">
    <source>
        <dbReference type="ARBA" id="ARBA00009592"/>
    </source>
</evidence>
<proteinExistence type="inferred from homology"/>
<dbReference type="InterPro" id="IPR032675">
    <property type="entry name" value="LRR_dom_sf"/>
</dbReference>
<dbReference type="Gramene" id="OMERI04G22800.1">
    <property type="protein sequence ID" value="OMERI04G22800.1"/>
    <property type="gene ID" value="OMERI04G22800"/>
</dbReference>
<feature type="chain" id="PRO_5002357164" description="Leucine-rich repeat-containing N-terminal plant-type domain-containing protein" evidence="9">
    <location>
        <begin position="27"/>
        <end position="511"/>
    </location>
</feature>
<dbReference type="SMART" id="SM00369">
    <property type="entry name" value="LRR_TYP"/>
    <property type="match status" value="3"/>
</dbReference>
<feature type="signal peptide" evidence="9">
    <location>
        <begin position="1"/>
        <end position="26"/>
    </location>
</feature>
<keyword evidence="4" id="KW-0812">Transmembrane</keyword>
<sequence length="511" mass="55912">MSAGEDGVYFRMRFFFFFFLVALCLLDSNISTPHGCFVEERTALMDIGSSLTRSNGTVPPSWGRGDGDDDCCLWERVKCSNITGRVSHLYFSNLYDSLEVLNAHGDSFWRFNTTVFSSFPELQFLDLSSIYPSSLNIDGLVRLKLPKLQHLNLSYNWLQESILADLGELVSLEVLDASSNAMSGVVPTAVLKNLTNLKELNLSANGFSGSLPGSLLELPHLDPSGSSLAGRTPINSSLEPVSLQVLNLNNNRMSGALPTERGPIPITPSSNLSLSLKGLRFSQNNLSGKLSFFLLRNLTKLEEISLSGNINLAVDVNIPGWVPPFQLKQLALSGCGLDKGIIAEPHFLRTQHHLQELDLSNNNLSGRMPNWLFTKEATLVNLNLGNNSLTGSLSPIWHPQTALQSIVISTNRIAGKLPANFSAIFPSLSTLDLSDNNFHGEIPMSLCSIKHMKDLSLSNNNFSGEMPTCVFTDFPELWTLSASNNQLGGLVFGGMKKLSIGFAMQPTEQQI</sequence>
<feature type="domain" description="Leucine-rich repeat-containing N-terminal plant-type" evidence="10">
    <location>
        <begin position="40"/>
        <end position="80"/>
    </location>
</feature>
<dbReference type="PANTHER" id="PTHR48062:SF56">
    <property type="entry name" value="OS04G0647900 PROTEIN"/>
    <property type="match status" value="1"/>
</dbReference>
<evidence type="ECO:0000256" key="1">
    <source>
        <dbReference type="ARBA" id="ARBA00004251"/>
    </source>
</evidence>
<dbReference type="HOGENOM" id="CLU_000288_18_22_1"/>
<reference evidence="11" key="2">
    <citation type="submission" date="2018-05" db="EMBL/GenBank/DDBJ databases">
        <title>OmerRS3 (Oryza meridionalis Reference Sequence Version 3).</title>
        <authorList>
            <person name="Zhang J."/>
            <person name="Kudrna D."/>
            <person name="Lee S."/>
            <person name="Talag J."/>
            <person name="Welchert J."/>
            <person name="Wing R.A."/>
        </authorList>
    </citation>
    <scope>NUCLEOTIDE SEQUENCE [LARGE SCALE GENOMIC DNA]</scope>
    <source>
        <strain evidence="11">cv. OR44</strain>
    </source>
</reference>
<name>A0A0E0DJ54_9ORYZ</name>
<evidence type="ECO:0000256" key="3">
    <source>
        <dbReference type="ARBA" id="ARBA00022614"/>
    </source>
</evidence>
<dbReference type="SUPFAM" id="SSF52047">
    <property type="entry name" value="RNI-like"/>
    <property type="match status" value="1"/>
</dbReference>
<comment type="similarity">
    <text evidence="2">Belongs to the RLP family.</text>
</comment>
<evidence type="ECO:0000313" key="11">
    <source>
        <dbReference type="EnsemblPlants" id="OMERI04G22800.1"/>
    </source>
</evidence>